<dbReference type="GO" id="GO:0007595">
    <property type="term" value="P:lactation"/>
    <property type="evidence" value="ECO:0007669"/>
    <property type="project" value="UniProtKB-KW"/>
</dbReference>
<evidence type="ECO:0000256" key="8">
    <source>
        <dbReference type="ARBA" id="ARBA00041065"/>
    </source>
</evidence>
<dbReference type="PANTHER" id="PTHR11417:SF5">
    <property type="entry name" value="PROLACTIN"/>
    <property type="match status" value="1"/>
</dbReference>
<dbReference type="GO" id="GO:0005179">
    <property type="term" value="F:hormone activity"/>
    <property type="evidence" value="ECO:0007669"/>
    <property type="project" value="UniProtKB-KW"/>
</dbReference>
<keyword evidence="9" id="KW-0421">Lactation</keyword>
<dbReference type="Gene3D" id="1.20.1250.10">
    <property type="match status" value="1"/>
</dbReference>
<evidence type="ECO:0000313" key="11">
    <source>
        <dbReference type="RefSeq" id="XP_021116140.1"/>
    </source>
</evidence>
<proteinExistence type="inferred from homology"/>
<dbReference type="AlphaFoldDB" id="A0AAX6T8I4"/>
<evidence type="ECO:0000313" key="10">
    <source>
        <dbReference type="Proteomes" id="UP000694906"/>
    </source>
</evidence>
<keyword evidence="4" id="KW-0372">Hormone</keyword>
<evidence type="ECO:0000256" key="4">
    <source>
        <dbReference type="ARBA" id="ARBA00022702"/>
    </source>
</evidence>
<keyword evidence="10" id="KW-1185">Reference proteome</keyword>
<evidence type="ECO:0000256" key="1">
    <source>
        <dbReference type="ARBA" id="ARBA00004613"/>
    </source>
</evidence>
<dbReference type="GO" id="GO:0008284">
    <property type="term" value="P:positive regulation of cell population proliferation"/>
    <property type="evidence" value="ECO:0007669"/>
    <property type="project" value="TreeGrafter"/>
</dbReference>
<sequence>MWHKDLLTLVIRYLVSWNKPLQELSRVDQPDPDYLLILRTQLLIINVSSHKLQLMLKTIIRQVDPENSNKLDYASWSGLQYLRSSDEESRLFHLYNTLCCLLFDVP</sequence>
<name>A0AAX6T8I4_HETGA</name>
<dbReference type="GO" id="GO:0005615">
    <property type="term" value="C:extracellular space"/>
    <property type="evidence" value="ECO:0007669"/>
    <property type="project" value="TreeGrafter"/>
</dbReference>
<evidence type="ECO:0000256" key="3">
    <source>
        <dbReference type="ARBA" id="ARBA00022525"/>
    </source>
</evidence>
<evidence type="ECO:0000256" key="7">
    <source>
        <dbReference type="ARBA" id="ARBA00038619"/>
    </source>
</evidence>
<dbReference type="GO" id="GO:0031667">
    <property type="term" value="P:response to nutrient levels"/>
    <property type="evidence" value="ECO:0007669"/>
    <property type="project" value="TreeGrafter"/>
</dbReference>
<protein>
    <recommendedName>
        <fullName evidence="8">Prolactin</fullName>
    </recommendedName>
</protein>
<evidence type="ECO:0000256" key="2">
    <source>
        <dbReference type="ARBA" id="ARBA00008474"/>
    </source>
</evidence>
<comment type="similarity">
    <text evidence="2">Belongs to the somatotropin/prolactin family.</text>
</comment>
<keyword evidence="5" id="KW-1015">Disulfide bond</keyword>
<dbReference type="RefSeq" id="XP_021116140.1">
    <property type="nucleotide sequence ID" value="XM_021260481.1"/>
</dbReference>
<reference evidence="11" key="1">
    <citation type="submission" date="2025-08" db="UniProtKB">
        <authorList>
            <consortium name="RefSeq"/>
        </authorList>
    </citation>
    <scope>IDENTIFICATION</scope>
</reference>
<dbReference type="InterPro" id="IPR009079">
    <property type="entry name" value="4_helix_cytokine-like_core"/>
</dbReference>
<comment type="function">
    <text evidence="6">Prolactin acts primarily on the mammary gland by promoting lactation.</text>
</comment>
<comment type="subunit">
    <text evidence="7">Interacts with PRLR.</text>
</comment>
<comment type="subcellular location">
    <subcellularLocation>
        <location evidence="1">Secreted</location>
    </subcellularLocation>
</comment>
<dbReference type="GeneID" id="110349737"/>
<dbReference type="Proteomes" id="UP000694906">
    <property type="component" value="Unplaced"/>
</dbReference>
<dbReference type="PANTHER" id="PTHR11417">
    <property type="entry name" value="SOMATOTROPIN,PROLACTIN"/>
    <property type="match status" value="1"/>
</dbReference>
<organism evidence="10 11">
    <name type="scientific">Heterocephalus glaber</name>
    <name type="common">Naked mole rat</name>
    <dbReference type="NCBI Taxonomy" id="10181"/>
    <lineage>
        <taxon>Eukaryota</taxon>
        <taxon>Metazoa</taxon>
        <taxon>Chordata</taxon>
        <taxon>Craniata</taxon>
        <taxon>Vertebrata</taxon>
        <taxon>Euteleostomi</taxon>
        <taxon>Mammalia</taxon>
        <taxon>Eutheria</taxon>
        <taxon>Euarchontoglires</taxon>
        <taxon>Glires</taxon>
        <taxon>Rodentia</taxon>
        <taxon>Hystricomorpha</taxon>
        <taxon>Bathyergidae</taxon>
        <taxon>Heterocephalus</taxon>
    </lineage>
</organism>
<dbReference type="GO" id="GO:0046427">
    <property type="term" value="P:positive regulation of receptor signaling pathway via JAK-STAT"/>
    <property type="evidence" value="ECO:0007669"/>
    <property type="project" value="TreeGrafter"/>
</dbReference>
<gene>
    <name evidence="11" type="primary">LOC110349737</name>
</gene>
<accession>A0AAX6T8I4</accession>
<dbReference type="SUPFAM" id="SSF47266">
    <property type="entry name" value="4-helical cytokines"/>
    <property type="match status" value="1"/>
</dbReference>
<keyword evidence="3" id="KW-0964">Secreted</keyword>
<dbReference type="InterPro" id="IPR001400">
    <property type="entry name" value="Somatotropin/Prolactin"/>
</dbReference>
<evidence type="ECO:0000256" key="5">
    <source>
        <dbReference type="ARBA" id="ARBA00023157"/>
    </source>
</evidence>
<evidence type="ECO:0000256" key="6">
    <source>
        <dbReference type="ARBA" id="ARBA00037239"/>
    </source>
</evidence>
<evidence type="ECO:0000256" key="9">
    <source>
        <dbReference type="ARBA" id="ARBA00043262"/>
    </source>
</evidence>
<dbReference type="Pfam" id="PF00103">
    <property type="entry name" value="Hormone_1"/>
    <property type="match status" value="1"/>
</dbReference>